<dbReference type="GO" id="GO:0016042">
    <property type="term" value="P:lipid catabolic process"/>
    <property type="evidence" value="ECO:0007669"/>
    <property type="project" value="UniProtKB-KW"/>
</dbReference>
<evidence type="ECO:0000256" key="5">
    <source>
        <dbReference type="ARBA" id="ARBA00025642"/>
    </source>
</evidence>
<dbReference type="CDD" id="cd07199">
    <property type="entry name" value="Pat17_PNPLA8_PNPLA9_like"/>
    <property type="match status" value="1"/>
</dbReference>
<dbReference type="InterPro" id="IPR016035">
    <property type="entry name" value="Acyl_Trfase/lysoPLipase"/>
</dbReference>
<evidence type="ECO:0000256" key="6">
    <source>
        <dbReference type="PROSITE-ProRule" id="PRU01161"/>
    </source>
</evidence>
<protein>
    <recommendedName>
        <fullName evidence="8">PNPLA domain-containing protein</fullName>
    </recommendedName>
</protein>
<feature type="compositionally biased region" description="Polar residues" evidence="7">
    <location>
        <begin position="459"/>
        <end position="477"/>
    </location>
</feature>
<comment type="caution">
    <text evidence="6">Lacks conserved residue(s) required for the propagation of feature annotation.</text>
</comment>
<feature type="region of interest" description="Disordered" evidence="7">
    <location>
        <begin position="355"/>
        <end position="413"/>
    </location>
</feature>
<dbReference type="PANTHER" id="PTHR32241">
    <property type="entry name" value="PATATIN-LIKE PROTEIN 6"/>
    <property type="match status" value="1"/>
</dbReference>
<feature type="compositionally biased region" description="Basic and acidic residues" evidence="7">
    <location>
        <begin position="397"/>
        <end position="413"/>
    </location>
</feature>
<reference evidence="9" key="1">
    <citation type="submission" date="2022-05" db="EMBL/GenBank/DDBJ databases">
        <title>The Musa troglodytarum L. genome provides insights into the mechanism of non-climacteric behaviour and enrichment of carotenoids.</title>
        <authorList>
            <person name="Wang J."/>
        </authorList>
    </citation>
    <scope>NUCLEOTIDE SEQUENCE</scope>
    <source>
        <tissue evidence="9">Leaf</tissue>
    </source>
</reference>
<dbReference type="PANTHER" id="PTHR32241:SF12">
    <property type="entry name" value="OS03G0784100 PROTEIN"/>
    <property type="match status" value="1"/>
</dbReference>
<dbReference type="AlphaFoldDB" id="A0A9E7ERR3"/>
<name>A0A9E7ERR3_9LILI</name>
<keyword evidence="4" id="KW-0443">Lipid metabolism</keyword>
<sequence>MSAAAAWVEPSLDMDKLSYEIFSILESKFLFGYDDPKLLLPSMPATPAAPRIRSASSGKVRVLSIDAAGVDFAGAALARLEASLRKQVGDPDACVADFFDLAAGSGAGGVLAALLFTRGHDGRPMFSVAEALRLLAKHGRRLASSAGQRKGILAGLLCRSGGLLRRVFGDATLRDALKPVLIPCYDLATGAPFVFSRADAVEADGYDFRMEEVCAATCADPAAGAAAVEMRSVDGRTRIRAVGGGLAMWNPTAAAITHVLNNRREFPTAAGVEDLLVVSLGDAEAPAPLGKAPSLLSVADIAMITGRAQADVADQAVGMAFGERRASNYVRIQVKPPICDGKSRMVSDNGVGVNAGVRGDGEGGGVGAVSGEEAVGTDQRGEAGPGSGGADQGARAAEAERRPHRGAEALDDARPVLLPPLTTSMFSKVYWGSKTVIKQKQECRSKFAVDQKSYFPPRTATTPKSQRIAVNQALSSN</sequence>
<evidence type="ECO:0000256" key="3">
    <source>
        <dbReference type="ARBA" id="ARBA00022963"/>
    </source>
</evidence>
<gene>
    <name evidence="9" type="ORF">MUK42_37057</name>
</gene>
<keyword evidence="3" id="KW-0442">Lipid degradation</keyword>
<evidence type="ECO:0000256" key="7">
    <source>
        <dbReference type="SAM" id="MobiDB-lite"/>
    </source>
</evidence>
<dbReference type="SUPFAM" id="SSF52151">
    <property type="entry name" value="FabD/lysophospholipase-like"/>
    <property type="match status" value="1"/>
</dbReference>
<dbReference type="InterPro" id="IPR002641">
    <property type="entry name" value="PNPLA_dom"/>
</dbReference>
<keyword evidence="10" id="KW-1185">Reference proteome</keyword>
<dbReference type="GO" id="GO:0016787">
    <property type="term" value="F:hydrolase activity"/>
    <property type="evidence" value="ECO:0007669"/>
    <property type="project" value="UniProtKB-KW"/>
</dbReference>
<evidence type="ECO:0000256" key="1">
    <source>
        <dbReference type="ARBA" id="ARBA00010240"/>
    </source>
</evidence>
<feature type="domain" description="PNPLA" evidence="8">
    <location>
        <begin position="65"/>
        <end position="256"/>
    </location>
</feature>
<evidence type="ECO:0000313" key="9">
    <source>
        <dbReference type="EMBL" id="URD82614.1"/>
    </source>
</evidence>
<dbReference type="Gene3D" id="3.40.1090.10">
    <property type="entry name" value="Cytosolic phospholipase A2 catalytic domain"/>
    <property type="match status" value="1"/>
</dbReference>
<keyword evidence="2" id="KW-0378">Hydrolase</keyword>
<evidence type="ECO:0000259" key="8">
    <source>
        <dbReference type="PROSITE" id="PS51635"/>
    </source>
</evidence>
<organism evidence="9 10">
    <name type="scientific">Musa troglodytarum</name>
    <name type="common">fe'i banana</name>
    <dbReference type="NCBI Taxonomy" id="320322"/>
    <lineage>
        <taxon>Eukaryota</taxon>
        <taxon>Viridiplantae</taxon>
        <taxon>Streptophyta</taxon>
        <taxon>Embryophyta</taxon>
        <taxon>Tracheophyta</taxon>
        <taxon>Spermatophyta</taxon>
        <taxon>Magnoliopsida</taxon>
        <taxon>Liliopsida</taxon>
        <taxon>Zingiberales</taxon>
        <taxon>Musaceae</taxon>
        <taxon>Musa</taxon>
    </lineage>
</organism>
<feature type="region of interest" description="Disordered" evidence="7">
    <location>
        <begin position="455"/>
        <end position="477"/>
    </location>
</feature>
<evidence type="ECO:0000256" key="2">
    <source>
        <dbReference type="ARBA" id="ARBA00022801"/>
    </source>
</evidence>
<dbReference type="EMBL" id="CP097503">
    <property type="protein sequence ID" value="URD82614.1"/>
    <property type="molecule type" value="Genomic_DNA"/>
</dbReference>
<comment type="similarity">
    <text evidence="1">Belongs to the patatin family.</text>
</comment>
<evidence type="ECO:0000256" key="4">
    <source>
        <dbReference type="ARBA" id="ARBA00023098"/>
    </source>
</evidence>
<dbReference type="OrthoDB" id="2016915at2759"/>
<accession>A0A9E7ERR3</accession>
<proteinExistence type="inferred from homology"/>
<dbReference type="Proteomes" id="UP001055439">
    <property type="component" value="Chromosome 10"/>
</dbReference>
<evidence type="ECO:0000313" key="10">
    <source>
        <dbReference type="Proteomes" id="UP001055439"/>
    </source>
</evidence>
<comment type="function">
    <text evidence="5">Possesses non-specific lipolytic acyl hydrolase (LAH) activity. Hydrolyzes phospholipids as well as galactolipids. May play a role in disease resistance.</text>
</comment>
<dbReference type="PROSITE" id="PS51635">
    <property type="entry name" value="PNPLA"/>
    <property type="match status" value="1"/>
</dbReference>